<evidence type="ECO:0000313" key="7">
    <source>
        <dbReference type="RefSeq" id="XP_005084100.1"/>
    </source>
</evidence>
<feature type="domain" description="Folate receptor-like" evidence="5">
    <location>
        <begin position="26"/>
        <end position="200"/>
    </location>
</feature>
<sequence length="243" mass="27626">MAQWWQILLGLWTVVPTVAGDKAVNVCMKAKHHKQEPGPEDKLFLECSPWKDNACCTFSTSWEAHLDELSSFNFSMMHCGLLTPGCHKHFIQAVCLHECSPNLGPWIQLVVPNRQEERVWRVPLCWEDCEEWWEDCSSSYTCKSDWLSGPDSSREKSCPVPAPCRPFSDYFPTPADLCEKIWSNTFKASPERRNSGRCLQKWFEPAQGNPNVDAALHFANSASAPREISYALTSFSLCLLLHS</sequence>
<protein>
    <submittedName>
        <fullName evidence="7 8">Sperm-egg fusion protein Juno</fullName>
    </submittedName>
</protein>
<dbReference type="GO" id="GO:0005102">
    <property type="term" value="F:signaling receptor binding"/>
    <property type="evidence" value="ECO:0007669"/>
    <property type="project" value="Ensembl"/>
</dbReference>
<dbReference type="SMR" id="A0A1U7RC80"/>
<dbReference type="InterPro" id="IPR004269">
    <property type="entry name" value="Folate_rcpt"/>
</dbReference>
<keyword evidence="2 4" id="KW-0732">Signal</keyword>
<dbReference type="OrthoDB" id="567542at2759"/>
<evidence type="ECO:0000256" key="3">
    <source>
        <dbReference type="ARBA" id="ARBA00023157"/>
    </source>
</evidence>
<dbReference type="RefSeq" id="XP_005084100.1">
    <property type="nucleotide sequence ID" value="XM_005084043.2"/>
</dbReference>
<dbReference type="GO" id="GO:0007342">
    <property type="term" value="P:fusion of sperm to egg plasma membrane involved in single fertilization"/>
    <property type="evidence" value="ECO:0007669"/>
    <property type="project" value="Ensembl"/>
</dbReference>
<dbReference type="eggNOG" id="ENOG502RYYP">
    <property type="taxonomic scope" value="Eukaryota"/>
</dbReference>
<name>A0A1U7RC80_MESAU</name>
<evidence type="ECO:0000313" key="6">
    <source>
        <dbReference type="Proteomes" id="UP000886700"/>
    </source>
</evidence>
<dbReference type="CTD" id="390243"/>
<dbReference type="GeneID" id="101829115"/>
<evidence type="ECO:0000259" key="5">
    <source>
        <dbReference type="Pfam" id="PF03024"/>
    </source>
</evidence>
<keyword evidence="6" id="KW-1185">Reference proteome</keyword>
<evidence type="ECO:0000256" key="1">
    <source>
        <dbReference type="ARBA" id="ARBA00007932"/>
    </source>
</evidence>
<accession>A0A1U7RC80</accession>
<dbReference type="AlphaFoldDB" id="A0A1U7RC80"/>
<feature type="chain" id="PRO_5010572576" evidence="4">
    <location>
        <begin position="21"/>
        <end position="243"/>
    </location>
</feature>
<dbReference type="GO" id="GO:0038023">
    <property type="term" value="F:signaling receptor activity"/>
    <property type="evidence" value="ECO:0007669"/>
    <property type="project" value="Ensembl"/>
</dbReference>
<dbReference type="GO" id="GO:0035036">
    <property type="term" value="P:sperm-egg recognition"/>
    <property type="evidence" value="ECO:0007669"/>
    <property type="project" value="Ensembl"/>
</dbReference>
<dbReference type="KEGG" id="maua:101829115"/>
<dbReference type="RefSeq" id="XP_040591200.1">
    <property type="nucleotide sequence ID" value="XM_040735266.1"/>
</dbReference>
<organism evidence="6 7">
    <name type="scientific">Mesocricetus auratus</name>
    <name type="common">Golden hamster</name>
    <dbReference type="NCBI Taxonomy" id="10036"/>
    <lineage>
        <taxon>Eukaryota</taxon>
        <taxon>Metazoa</taxon>
        <taxon>Chordata</taxon>
        <taxon>Craniata</taxon>
        <taxon>Vertebrata</taxon>
        <taxon>Euteleostomi</taxon>
        <taxon>Mammalia</taxon>
        <taxon>Eutheria</taxon>
        <taxon>Euarchontoglires</taxon>
        <taxon>Glires</taxon>
        <taxon>Rodentia</taxon>
        <taxon>Myomorpha</taxon>
        <taxon>Muroidea</taxon>
        <taxon>Cricetidae</taxon>
        <taxon>Cricetinae</taxon>
        <taxon>Mesocricetus</taxon>
    </lineage>
</organism>
<reference evidence="7" key="1">
    <citation type="submission" date="2025-04" db="UniProtKB">
        <authorList>
            <consortium name="RefSeq"/>
        </authorList>
    </citation>
    <scope>IDENTIFICATION</scope>
    <source>
        <tissue evidence="8">Liver</tissue>
    </source>
</reference>
<dbReference type="Pfam" id="PF03024">
    <property type="entry name" value="Folate_rec"/>
    <property type="match status" value="1"/>
</dbReference>
<proteinExistence type="inferred from homology"/>
<dbReference type="Proteomes" id="UP000886700">
    <property type="component" value="Unplaced"/>
</dbReference>
<gene>
    <name evidence="7 8" type="primary">Izumo1r</name>
</gene>
<evidence type="ECO:0000313" key="8">
    <source>
        <dbReference type="RefSeq" id="XP_040591200.1"/>
    </source>
</evidence>
<dbReference type="PANTHER" id="PTHR10517">
    <property type="entry name" value="FOLATE RECEPTOR"/>
    <property type="match status" value="1"/>
</dbReference>
<comment type="similarity">
    <text evidence="1">Belongs to the folate receptor family.</text>
</comment>
<dbReference type="STRING" id="10036.ENSMAUP00000020583"/>
<evidence type="ECO:0000256" key="2">
    <source>
        <dbReference type="ARBA" id="ARBA00022729"/>
    </source>
</evidence>
<dbReference type="GO" id="GO:0007155">
    <property type="term" value="P:cell adhesion"/>
    <property type="evidence" value="ECO:0007669"/>
    <property type="project" value="Ensembl"/>
</dbReference>
<evidence type="ECO:0000256" key="4">
    <source>
        <dbReference type="SAM" id="SignalP"/>
    </source>
</evidence>
<dbReference type="PANTHER" id="PTHR10517:SF10">
    <property type="entry name" value="SPERM-EGG FUSION PROTEIN JUNO"/>
    <property type="match status" value="1"/>
</dbReference>
<dbReference type="InterPro" id="IPR018143">
    <property type="entry name" value="Folate_rcpt-like"/>
</dbReference>
<dbReference type="GO" id="GO:0009897">
    <property type="term" value="C:external side of plasma membrane"/>
    <property type="evidence" value="ECO:0007669"/>
    <property type="project" value="TreeGrafter"/>
</dbReference>
<keyword evidence="3" id="KW-1015">Disulfide bond</keyword>
<feature type="signal peptide" evidence="4">
    <location>
        <begin position="1"/>
        <end position="20"/>
    </location>
</feature>